<dbReference type="PANTHER" id="PTHR30469:SF15">
    <property type="entry name" value="HLYD FAMILY OF SECRETION PROTEINS"/>
    <property type="match status" value="1"/>
</dbReference>
<dbReference type="Proteomes" id="UP000270620">
    <property type="component" value="Unassembled WGS sequence"/>
</dbReference>
<dbReference type="InterPro" id="IPR058627">
    <property type="entry name" value="MdtA-like_C"/>
</dbReference>
<dbReference type="AlphaFoldDB" id="A0A428JZW8"/>
<evidence type="ECO:0000256" key="1">
    <source>
        <dbReference type="ARBA" id="ARBA00009477"/>
    </source>
</evidence>
<accession>A0A428JZW8</accession>
<dbReference type="Pfam" id="PF25973">
    <property type="entry name" value="BSH_CzcB"/>
    <property type="match status" value="1"/>
</dbReference>
<dbReference type="GO" id="GO:1990281">
    <property type="term" value="C:efflux pump complex"/>
    <property type="evidence" value="ECO:0007669"/>
    <property type="project" value="TreeGrafter"/>
</dbReference>
<keyword evidence="2" id="KW-0175">Coiled coil</keyword>
<dbReference type="OrthoDB" id="9806939at2"/>
<reference evidence="7 8" key="1">
    <citation type="submission" date="2018-12" db="EMBL/GenBank/DDBJ databases">
        <title>Mangrovimonas spongiae sp. nov., a novel member of the genus Mangrovimonas isolated from marine sponge.</title>
        <authorList>
            <person name="Zhuang L."/>
            <person name="Luo L."/>
        </authorList>
    </citation>
    <scope>NUCLEOTIDE SEQUENCE [LARGE SCALE GENOMIC DNA]</scope>
    <source>
        <strain evidence="7 8">HN-E26</strain>
    </source>
</reference>
<feature type="domain" description="CzcB-like barrel-sandwich hybrid" evidence="6">
    <location>
        <begin position="102"/>
        <end position="218"/>
    </location>
</feature>
<dbReference type="InterPro" id="IPR006143">
    <property type="entry name" value="RND_pump_MFP"/>
</dbReference>
<dbReference type="EMBL" id="RWBG01000003">
    <property type="protein sequence ID" value="RSK39730.1"/>
    <property type="molecule type" value="Genomic_DNA"/>
</dbReference>
<keyword evidence="8" id="KW-1185">Reference proteome</keyword>
<dbReference type="Gene3D" id="1.10.287.470">
    <property type="entry name" value="Helix hairpin bin"/>
    <property type="match status" value="1"/>
</dbReference>
<evidence type="ECO:0000256" key="2">
    <source>
        <dbReference type="SAM" id="Coils"/>
    </source>
</evidence>
<evidence type="ECO:0000259" key="6">
    <source>
        <dbReference type="Pfam" id="PF25973"/>
    </source>
</evidence>
<protein>
    <submittedName>
        <fullName evidence="7">Efflux RND transporter periplasmic adaptor subunit</fullName>
    </submittedName>
</protein>
<evidence type="ECO:0000313" key="7">
    <source>
        <dbReference type="EMBL" id="RSK39730.1"/>
    </source>
</evidence>
<feature type="coiled-coil region" evidence="2">
    <location>
        <begin position="140"/>
        <end position="198"/>
    </location>
</feature>
<comment type="caution">
    <text evidence="7">The sequence shown here is derived from an EMBL/GenBank/DDBJ whole genome shotgun (WGS) entry which is preliminary data.</text>
</comment>
<feature type="domain" description="CzcB-like alpha-helical hairpin" evidence="3">
    <location>
        <begin position="137"/>
        <end position="193"/>
    </location>
</feature>
<dbReference type="InterPro" id="IPR058792">
    <property type="entry name" value="Beta-barrel_RND_2"/>
</dbReference>
<proteinExistence type="inferred from homology"/>
<feature type="domain" description="Multidrug resistance protein MdtA-like C-terminal permuted SH3" evidence="5">
    <location>
        <begin position="311"/>
        <end position="376"/>
    </location>
</feature>
<evidence type="ECO:0000313" key="8">
    <source>
        <dbReference type="Proteomes" id="UP000270620"/>
    </source>
</evidence>
<feature type="domain" description="CusB-like beta-barrel" evidence="4">
    <location>
        <begin position="234"/>
        <end position="305"/>
    </location>
</feature>
<dbReference type="InterPro" id="IPR058647">
    <property type="entry name" value="BSH_CzcB-like"/>
</dbReference>
<dbReference type="Pfam" id="PF25893">
    <property type="entry name" value="HH_CzcB"/>
    <property type="match status" value="1"/>
</dbReference>
<dbReference type="PANTHER" id="PTHR30469">
    <property type="entry name" value="MULTIDRUG RESISTANCE PROTEIN MDTA"/>
    <property type="match status" value="1"/>
</dbReference>
<name>A0A428JZW8_9FLAO</name>
<dbReference type="NCBIfam" id="TIGR01730">
    <property type="entry name" value="RND_mfp"/>
    <property type="match status" value="1"/>
</dbReference>
<dbReference type="Gene3D" id="2.40.420.20">
    <property type="match status" value="1"/>
</dbReference>
<dbReference type="Pfam" id="PF25954">
    <property type="entry name" value="Beta-barrel_RND_2"/>
    <property type="match status" value="1"/>
</dbReference>
<dbReference type="GO" id="GO:0015562">
    <property type="term" value="F:efflux transmembrane transporter activity"/>
    <property type="evidence" value="ECO:0007669"/>
    <property type="project" value="TreeGrafter"/>
</dbReference>
<dbReference type="Pfam" id="PF25967">
    <property type="entry name" value="RND-MFP_C"/>
    <property type="match status" value="1"/>
</dbReference>
<evidence type="ECO:0000259" key="5">
    <source>
        <dbReference type="Pfam" id="PF25967"/>
    </source>
</evidence>
<dbReference type="InterPro" id="IPR058648">
    <property type="entry name" value="HH_CzcB-like"/>
</dbReference>
<evidence type="ECO:0000259" key="4">
    <source>
        <dbReference type="Pfam" id="PF25954"/>
    </source>
</evidence>
<dbReference type="Gene3D" id="2.40.30.170">
    <property type="match status" value="1"/>
</dbReference>
<dbReference type="RefSeq" id="WP_125467754.1">
    <property type="nucleotide sequence ID" value="NZ_RWBG01000003.1"/>
</dbReference>
<evidence type="ECO:0000259" key="3">
    <source>
        <dbReference type="Pfam" id="PF25893"/>
    </source>
</evidence>
<dbReference type="Gene3D" id="2.40.50.100">
    <property type="match status" value="1"/>
</dbReference>
<dbReference type="PROSITE" id="PS51257">
    <property type="entry name" value="PROKAR_LIPOPROTEIN"/>
    <property type="match status" value="1"/>
</dbReference>
<organism evidence="7 8">
    <name type="scientific">Mangrovimonas spongiae</name>
    <dbReference type="NCBI Taxonomy" id="2494697"/>
    <lineage>
        <taxon>Bacteria</taxon>
        <taxon>Pseudomonadati</taxon>
        <taxon>Bacteroidota</taxon>
        <taxon>Flavobacteriia</taxon>
        <taxon>Flavobacteriales</taxon>
        <taxon>Flavobacteriaceae</taxon>
        <taxon>Mangrovimonas</taxon>
    </lineage>
</organism>
<dbReference type="SUPFAM" id="SSF111369">
    <property type="entry name" value="HlyD-like secretion proteins"/>
    <property type="match status" value="1"/>
</dbReference>
<comment type="similarity">
    <text evidence="1">Belongs to the membrane fusion protein (MFP) (TC 8.A.1) family.</text>
</comment>
<gene>
    <name evidence="7" type="ORF">EJA19_07540</name>
</gene>
<sequence length="396" mass="44169">MKKILTLTITVLILASCGGEKKKNSMENVLNSNNLELLRKKRTEVVAEQHAATDKLKQLDKAIAKLDTVKKAPLITTFIAKEEVFNHYFEVQGNVTTKDLLVITPEYNGILTHVYVKEGQKVNKGQTLAKIDDGGLSQQLSQLEIQAELARTTYERQKRLWDQNIGSEIQFLQAKSNYEAQQKAVDQLKKQVAKTTVKAPFSGTIDDVITEKGSVVAAGQTPLMRIVNLSNMYIETNVPERYVKDITEGKHVNVEFPVLGQSVETKVRQAGDFINPANRTFKVEVGLPNKDKTIKPNLTAKLKINDYTNENAFLVPQSVISENAEGEQYLYIVENKNNKNEGVTKKVIIKTGRTQGDIIEVLSGVKTGTEIIKEGARSVKDKQPVKVINFKTDSIN</sequence>